<dbReference type="SUPFAM" id="SSF54236">
    <property type="entry name" value="Ubiquitin-like"/>
    <property type="match status" value="1"/>
</dbReference>
<dbReference type="InterPro" id="IPR029071">
    <property type="entry name" value="Ubiquitin-like_domsf"/>
</dbReference>
<evidence type="ECO:0000256" key="2">
    <source>
        <dbReference type="SAM" id="MobiDB-lite"/>
    </source>
</evidence>
<dbReference type="RefSeq" id="XP_041408196.1">
    <property type="nucleotide sequence ID" value="XM_041552262.1"/>
</dbReference>
<dbReference type="InterPro" id="IPR050730">
    <property type="entry name" value="UBX_domain-protein"/>
</dbReference>
<feature type="coiled-coil region" evidence="1">
    <location>
        <begin position="408"/>
        <end position="463"/>
    </location>
</feature>
<dbReference type="SMART" id="SM00166">
    <property type="entry name" value="UBX"/>
    <property type="match status" value="1"/>
</dbReference>
<dbReference type="GO" id="GO:0005783">
    <property type="term" value="C:endoplasmic reticulum"/>
    <property type="evidence" value="ECO:0007669"/>
    <property type="project" value="TreeGrafter"/>
</dbReference>
<dbReference type="GeneID" id="64859425"/>
<dbReference type="Gene3D" id="1.10.8.10">
    <property type="entry name" value="DNA helicase RuvA subunit, C-terminal domain"/>
    <property type="match status" value="1"/>
</dbReference>
<gene>
    <name evidence="4" type="ORF">KABA2_09S02684</name>
</gene>
<reference evidence="4 5" key="1">
    <citation type="submission" date="2020-05" db="EMBL/GenBank/DDBJ databases">
        <authorList>
            <person name="Casaregola S."/>
            <person name="Devillers H."/>
            <person name="Grondin C."/>
        </authorList>
    </citation>
    <scope>NUCLEOTIDE SEQUENCE [LARGE SCALE GENOMIC DNA]</scope>
    <source>
        <strain evidence="4 5">CLIB 1767</strain>
    </source>
</reference>
<dbReference type="Proteomes" id="UP000644660">
    <property type="component" value="Unassembled WGS sequence"/>
</dbReference>
<dbReference type="AlphaFoldDB" id="A0A8H2ZJB3"/>
<dbReference type="EMBL" id="CAEFZW010000009">
    <property type="protein sequence ID" value="CAB4256352.1"/>
    <property type="molecule type" value="Genomic_DNA"/>
</dbReference>
<dbReference type="Gene3D" id="3.10.20.90">
    <property type="entry name" value="Phosphatidylinositol 3-kinase Catalytic Subunit, Chain A, domain 1"/>
    <property type="match status" value="1"/>
</dbReference>
<evidence type="ECO:0000256" key="1">
    <source>
        <dbReference type="SAM" id="Coils"/>
    </source>
</evidence>
<comment type="caution">
    <text evidence="4">The sequence shown here is derived from an EMBL/GenBank/DDBJ whole genome shotgun (WGS) entry which is preliminary data.</text>
</comment>
<feature type="compositionally biased region" description="Pro residues" evidence="2">
    <location>
        <begin position="90"/>
        <end position="101"/>
    </location>
</feature>
<keyword evidence="5" id="KW-1185">Reference proteome</keyword>
<organism evidence="4 5">
    <name type="scientific">Maudiozyma barnettii</name>
    <dbReference type="NCBI Taxonomy" id="61262"/>
    <lineage>
        <taxon>Eukaryota</taxon>
        <taxon>Fungi</taxon>
        <taxon>Dikarya</taxon>
        <taxon>Ascomycota</taxon>
        <taxon>Saccharomycotina</taxon>
        <taxon>Saccharomycetes</taxon>
        <taxon>Saccharomycetales</taxon>
        <taxon>Saccharomycetaceae</taxon>
        <taxon>Maudiozyma</taxon>
    </lineage>
</organism>
<feature type="region of interest" description="Disordered" evidence="2">
    <location>
        <begin position="68"/>
        <end position="108"/>
    </location>
</feature>
<feature type="domain" description="UBX" evidence="3">
    <location>
        <begin position="492"/>
        <end position="523"/>
    </location>
</feature>
<dbReference type="GO" id="GO:0043130">
    <property type="term" value="F:ubiquitin binding"/>
    <property type="evidence" value="ECO:0007669"/>
    <property type="project" value="TreeGrafter"/>
</dbReference>
<evidence type="ECO:0000313" key="5">
    <source>
        <dbReference type="Proteomes" id="UP000644660"/>
    </source>
</evidence>
<dbReference type="GO" id="GO:0036503">
    <property type="term" value="P:ERAD pathway"/>
    <property type="evidence" value="ECO:0007669"/>
    <property type="project" value="TreeGrafter"/>
</dbReference>
<dbReference type="PANTHER" id="PTHR23322:SF1">
    <property type="entry name" value="FAS-ASSOCIATED FACTOR 2"/>
    <property type="match status" value="1"/>
</dbReference>
<evidence type="ECO:0000259" key="3">
    <source>
        <dbReference type="PROSITE" id="PS50033"/>
    </source>
</evidence>
<sequence>MPIINAGDKEFHLSHEEEDKLNQFKGITDFPEDDLAQVIKLLQNHSWHLEPAISRFFDDNWKDSLSQLSSATTGTRGNSDEMELPTGTSPSPPLTRIPTPGPRFDRNDGVRARHTLIDQWQASRSLVPILPLVKRLPIDYRDKFKVVGLNYAPGVSIPGNNDWSPVVLLLMVIPRFLWKLVTVLWSLITFGLLDDNDNSNGQKNSVMVHVPKLPTQEFDKIVLSDVWNDATTEKDCENIERATKWLRGPHIPFNDALKLCEEEFKFLLVVLVGAMPISKSSFEDTNDDVKDSTDTHTANNGNIDTNSLKIINKFFTHEKVLDTLDKHKDELIVYFGSVTELEPWLVARNLNIKYTPECLLVGNVLNGNGSLNGTTRLSVLSRLRINSTRKFQNSLKVTLDKFESELVVSRTEKEELRVAREIKQLQEQAYEDSLRKDRIKEENRRIDAEEKALQDEIKLEKEQQIKLAETISNLRWLKLCVDSLGQDTSIDKLNECATLQIRTSNGARIVKKFKSDATLHSVYCNIGCYLYLNQNSSDSVEWSQSVMDKIKELVNDSSVLCFKDKLTIEDELDEMHLKELISTELTKWMELGDKDSPLSFDFELVSPFPRYEIPHNEHTKIREVSQLWPNGSLLVEDIIESETDEDEDEDE</sequence>
<evidence type="ECO:0000313" key="4">
    <source>
        <dbReference type="EMBL" id="CAB4256352.1"/>
    </source>
</evidence>
<proteinExistence type="predicted"/>
<dbReference type="Pfam" id="PF00789">
    <property type="entry name" value="UBX"/>
    <property type="match status" value="1"/>
</dbReference>
<feature type="compositionally biased region" description="Polar residues" evidence="2">
    <location>
        <begin position="68"/>
        <end position="77"/>
    </location>
</feature>
<dbReference type="Pfam" id="PF14555">
    <property type="entry name" value="UBA_4"/>
    <property type="match status" value="1"/>
</dbReference>
<dbReference type="PANTHER" id="PTHR23322">
    <property type="entry name" value="FAS-ASSOCIATED PROTEIN"/>
    <property type="match status" value="1"/>
</dbReference>
<keyword evidence="1" id="KW-0175">Coiled coil</keyword>
<accession>A0A8H2ZJB3</accession>
<name>A0A8H2ZJB3_9SACH</name>
<protein>
    <submittedName>
        <fullName evidence="4">Similar to Saccharomyces cerevisiae YML013W UBX2 Protein involved in ER-associated protein degradation</fullName>
    </submittedName>
</protein>
<dbReference type="InterPro" id="IPR001012">
    <property type="entry name" value="UBX_dom"/>
</dbReference>
<dbReference type="PROSITE" id="PS50033">
    <property type="entry name" value="UBX"/>
    <property type="match status" value="1"/>
</dbReference>